<accession>A0A1P8LR61</accession>
<protein>
    <submittedName>
        <fullName evidence="1">Uncharacterized protein</fullName>
    </submittedName>
</protein>
<dbReference type="EMBL" id="CP019285">
    <property type="protein sequence ID" value="APW98296.1"/>
    <property type="molecule type" value="Genomic_DNA"/>
</dbReference>
<gene>
    <name evidence="1" type="ORF">CHINAEXTREME_11055</name>
</gene>
<evidence type="ECO:0000313" key="2">
    <source>
        <dbReference type="Proteomes" id="UP000186547"/>
    </source>
</evidence>
<dbReference type="Proteomes" id="UP000186547">
    <property type="component" value="Chromosome"/>
</dbReference>
<reference evidence="1 2" key="1">
    <citation type="journal article" date="2011" name="J. Bacteriol.">
        <title>Genome sequence of Halobiforma lacisalsi AJ5, an extremely halophilic archaeon which harbors a bop gene.</title>
        <authorList>
            <person name="Jiang X."/>
            <person name="Wang S."/>
            <person name="Cheng H."/>
            <person name="Huo Y."/>
            <person name="Zhang X."/>
            <person name="Zhu X."/>
            <person name="Han X."/>
            <person name="Ni P."/>
            <person name="Wu M."/>
        </authorList>
    </citation>
    <scope>NUCLEOTIDE SEQUENCE [LARGE SCALE GENOMIC DNA]</scope>
    <source>
        <strain evidence="1 2">AJ5</strain>
    </source>
</reference>
<evidence type="ECO:0000313" key="1">
    <source>
        <dbReference type="EMBL" id="APW98296.1"/>
    </source>
</evidence>
<name>A0A1P8LR61_NATLA</name>
<proteinExistence type="predicted"/>
<organism evidence="1 2">
    <name type="scientific">Natronobacterium lacisalsi AJ5</name>
    <dbReference type="NCBI Taxonomy" id="358396"/>
    <lineage>
        <taxon>Archaea</taxon>
        <taxon>Methanobacteriati</taxon>
        <taxon>Methanobacteriota</taxon>
        <taxon>Stenosarchaea group</taxon>
        <taxon>Halobacteria</taxon>
        <taxon>Halobacteriales</taxon>
        <taxon>Natrialbaceae</taxon>
        <taxon>Natronobacterium</taxon>
    </lineage>
</organism>
<sequence>MVLLSTNVRERPLANGSRFRCRSLSRGVCRPFRFDVGYRVDVVADRRSSPPARNAGIDSRHDMRC</sequence>
<dbReference type="AlphaFoldDB" id="A0A1P8LR61"/>
<dbReference type="KEGG" id="hlc:CHINAEXTREME11055"/>